<protein>
    <submittedName>
        <fullName evidence="1">Uncharacterized protein</fullName>
    </submittedName>
</protein>
<accession>A0A438IMN9</accession>
<gene>
    <name evidence="1" type="ORF">CK203_029055</name>
</gene>
<proteinExistence type="predicted"/>
<comment type="caution">
    <text evidence="1">The sequence shown here is derived from an EMBL/GenBank/DDBJ whole genome shotgun (WGS) entry which is preliminary data.</text>
</comment>
<dbReference type="Proteomes" id="UP000288805">
    <property type="component" value="Unassembled WGS sequence"/>
</dbReference>
<dbReference type="AlphaFoldDB" id="A0A438IMN9"/>
<evidence type="ECO:0000313" key="2">
    <source>
        <dbReference type="Proteomes" id="UP000288805"/>
    </source>
</evidence>
<sequence length="119" mass="13025">MALQYKARKNRDVASNEGLGRAALVIAAPQLSFTSQIESSSDETHLNDQDHFIEVTQPRRTDIANANGVTYPVTGAGTVVDILTKEIIGRGTKKGGLYYMDDFSSGQAHHMHHASIKKR</sequence>
<organism evidence="1 2">
    <name type="scientific">Vitis vinifera</name>
    <name type="common">Grape</name>
    <dbReference type="NCBI Taxonomy" id="29760"/>
    <lineage>
        <taxon>Eukaryota</taxon>
        <taxon>Viridiplantae</taxon>
        <taxon>Streptophyta</taxon>
        <taxon>Embryophyta</taxon>
        <taxon>Tracheophyta</taxon>
        <taxon>Spermatophyta</taxon>
        <taxon>Magnoliopsida</taxon>
        <taxon>eudicotyledons</taxon>
        <taxon>Gunneridae</taxon>
        <taxon>Pentapetalae</taxon>
        <taxon>rosids</taxon>
        <taxon>Vitales</taxon>
        <taxon>Vitaceae</taxon>
        <taxon>Viteae</taxon>
        <taxon>Vitis</taxon>
    </lineage>
</organism>
<name>A0A438IMN9_VITVI</name>
<dbReference type="EMBL" id="QGNW01000096">
    <property type="protein sequence ID" value="RVW97990.1"/>
    <property type="molecule type" value="Genomic_DNA"/>
</dbReference>
<evidence type="ECO:0000313" key="1">
    <source>
        <dbReference type="EMBL" id="RVW97990.1"/>
    </source>
</evidence>
<reference evidence="1 2" key="1">
    <citation type="journal article" date="2018" name="PLoS Genet.">
        <title>Population sequencing reveals clonal diversity and ancestral inbreeding in the grapevine cultivar Chardonnay.</title>
        <authorList>
            <person name="Roach M.J."/>
            <person name="Johnson D.L."/>
            <person name="Bohlmann J."/>
            <person name="van Vuuren H.J."/>
            <person name="Jones S.J."/>
            <person name="Pretorius I.S."/>
            <person name="Schmidt S.A."/>
            <person name="Borneman A.R."/>
        </authorList>
    </citation>
    <scope>NUCLEOTIDE SEQUENCE [LARGE SCALE GENOMIC DNA]</scope>
    <source>
        <strain evidence="2">cv. Chardonnay</strain>
        <tissue evidence="1">Leaf</tissue>
    </source>
</reference>